<feature type="binding site" evidence="9">
    <location>
        <begin position="103"/>
        <end position="113"/>
    </location>
    <ligand>
        <name>ATP</name>
        <dbReference type="ChEBI" id="CHEBI:30616"/>
    </ligand>
</feature>
<dbReference type="PANTHER" id="PTHR43527">
    <property type="entry name" value="4-DIPHOSPHOCYTIDYL-2-C-METHYL-D-ERYTHRITOL KINASE, CHLOROPLASTIC"/>
    <property type="match status" value="1"/>
</dbReference>
<evidence type="ECO:0000256" key="3">
    <source>
        <dbReference type="ARBA" id="ARBA00017473"/>
    </source>
</evidence>
<feature type="domain" description="GHMP kinase C-terminal" evidence="11">
    <location>
        <begin position="208"/>
        <end position="263"/>
    </location>
</feature>
<evidence type="ECO:0000256" key="6">
    <source>
        <dbReference type="ARBA" id="ARBA00022777"/>
    </source>
</evidence>
<dbReference type="SUPFAM" id="SSF54211">
    <property type="entry name" value="Ribosomal protein S5 domain 2-like"/>
    <property type="match status" value="1"/>
</dbReference>
<evidence type="ECO:0000313" key="13">
    <source>
        <dbReference type="Proteomes" id="UP000184334"/>
    </source>
</evidence>
<keyword evidence="7 9" id="KW-0067">ATP-binding</keyword>
<dbReference type="STRING" id="1122195.SAMN02745164_00329"/>
<dbReference type="InterPro" id="IPR020568">
    <property type="entry name" value="Ribosomal_Su5_D2-typ_SF"/>
</dbReference>
<dbReference type="InterPro" id="IPR013750">
    <property type="entry name" value="GHMP_kinase_C_dom"/>
</dbReference>
<dbReference type="Pfam" id="PF08544">
    <property type="entry name" value="GHMP_kinases_C"/>
    <property type="match status" value="1"/>
</dbReference>
<feature type="active site" evidence="9">
    <location>
        <position position="143"/>
    </location>
</feature>
<keyword evidence="13" id="KW-1185">Reference proteome</keyword>
<dbReference type="GO" id="GO:0019288">
    <property type="term" value="P:isopentenyl diphosphate biosynthetic process, methylerythritol 4-phosphate pathway"/>
    <property type="evidence" value="ECO:0007669"/>
    <property type="project" value="UniProtKB-UniRule"/>
</dbReference>
<dbReference type="InterPro" id="IPR006204">
    <property type="entry name" value="GHMP_kinase_N_dom"/>
</dbReference>
<evidence type="ECO:0000256" key="7">
    <source>
        <dbReference type="ARBA" id="ARBA00022840"/>
    </source>
</evidence>
<evidence type="ECO:0000313" key="12">
    <source>
        <dbReference type="EMBL" id="SHE38104.1"/>
    </source>
</evidence>
<name>A0A1M4T0Z7_MARH1</name>
<dbReference type="GO" id="GO:0050515">
    <property type="term" value="F:4-(cytidine 5'-diphospho)-2-C-methyl-D-erythritol kinase activity"/>
    <property type="evidence" value="ECO:0007669"/>
    <property type="project" value="UniProtKB-UniRule"/>
</dbReference>
<sequence length="266" mass="30235">MVKNSIKSLRGDLMLLKAYAKVNLFLDVIEKRVDNYHNILTLFQSIPLYDEMNIEFAEKEIFTSSPELKFSWNNNLIKKAIDTFKSLTEYSFNLKIHLNKKLPEGGGIGGGSADAAAVLRFLKVEYNISDNDIIEIGAKVGGDVPFLIFGGTAIAEGIGDKLTFLEPLKLNFEFNFPGIHISTPEMYNEIDKNWSKLTKFGNPMKLYEGLKERDYIKVKENTFNIFEQVVFPKYPKLKRIKENMDKNSIISLMSGSGSTIFSIQYI</sequence>
<proteinExistence type="inferred from homology"/>
<evidence type="ECO:0000256" key="5">
    <source>
        <dbReference type="ARBA" id="ARBA00022741"/>
    </source>
</evidence>
<dbReference type="AlphaFoldDB" id="A0A1M4T0Z7"/>
<dbReference type="PIRSF" id="PIRSF010376">
    <property type="entry name" value="IspE"/>
    <property type="match status" value="1"/>
</dbReference>
<dbReference type="EMBL" id="FQUI01000003">
    <property type="protein sequence ID" value="SHE38104.1"/>
    <property type="molecule type" value="Genomic_DNA"/>
</dbReference>
<dbReference type="NCBIfam" id="TIGR00154">
    <property type="entry name" value="ispE"/>
    <property type="match status" value="1"/>
</dbReference>
<keyword evidence="9" id="KW-0414">Isoprene biosynthesis</keyword>
<dbReference type="Pfam" id="PF00288">
    <property type="entry name" value="GHMP_kinases_N"/>
    <property type="match status" value="1"/>
</dbReference>
<evidence type="ECO:0000256" key="9">
    <source>
        <dbReference type="HAMAP-Rule" id="MF_00061"/>
    </source>
</evidence>
<dbReference type="GO" id="GO:0016114">
    <property type="term" value="P:terpenoid biosynthetic process"/>
    <property type="evidence" value="ECO:0007669"/>
    <property type="project" value="UniProtKB-UniRule"/>
</dbReference>
<dbReference type="UniPathway" id="UPA00056">
    <property type="reaction ID" value="UER00094"/>
</dbReference>
<evidence type="ECO:0000256" key="1">
    <source>
        <dbReference type="ARBA" id="ARBA00009684"/>
    </source>
</evidence>
<organism evidence="12 13">
    <name type="scientific">Marinitoga hydrogenitolerans (strain DSM 16785 / JCM 12826 / AT1271)</name>
    <dbReference type="NCBI Taxonomy" id="1122195"/>
    <lineage>
        <taxon>Bacteria</taxon>
        <taxon>Thermotogati</taxon>
        <taxon>Thermotogota</taxon>
        <taxon>Thermotogae</taxon>
        <taxon>Petrotogales</taxon>
        <taxon>Petrotogaceae</taxon>
        <taxon>Marinitoga</taxon>
    </lineage>
</organism>
<keyword evidence="4 9" id="KW-0808">Transferase</keyword>
<dbReference type="InterPro" id="IPR014721">
    <property type="entry name" value="Ribsml_uS5_D2-typ_fold_subgr"/>
</dbReference>
<dbReference type="HAMAP" id="MF_00061">
    <property type="entry name" value="IspE"/>
    <property type="match status" value="1"/>
</dbReference>
<evidence type="ECO:0000256" key="8">
    <source>
        <dbReference type="ARBA" id="ARBA00032554"/>
    </source>
</evidence>
<reference evidence="12" key="1">
    <citation type="submission" date="2016-11" db="EMBL/GenBank/DDBJ databases">
        <authorList>
            <person name="Varghese N."/>
            <person name="Submissions S."/>
        </authorList>
    </citation>
    <scope>NUCLEOTIDE SEQUENCE [LARGE SCALE GENOMIC DNA]</scope>
    <source>
        <strain evidence="12">DSM 16785</strain>
    </source>
</reference>
<evidence type="ECO:0000256" key="4">
    <source>
        <dbReference type="ARBA" id="ARBA00022679"/>
    </source>
</evidence>
<comment type="function">
    <text evidence="9">Catalyzes the phosphorylation of the position 2 hydroxy group of 4-diphosphocytidyl-2C-methyl-D-erythritol.</text>
</comment>
<comment type="pathway">
    <text evidence="9">Isoprenoid biosynthesis; isopentenyl diphosphate biosynthesis via DXP pathway; isopentenyl diphosphate from 1-deoxy-D-xylulose 5-phosphate: step 3/6.</text>
</comment>
<feature type="domain" description="GHMP kinase N-terminal" evidence="10">
    <location>
        <begin position="75"/>
        <end position="151"/>
    </location>
</feature>
<evidence type="ECO:0000256" key="2">
    <source>
        <dbReference type="ARBA" id="ARBA00012052"/>
    </source>
</evidence>
<protein>
    <recommendedName>
        <fullName evidence="3 9">4-diphosphocytidyl-2-C-methyl-D-erythritol kinase</fullName>
        <shortName evidence="9">CMK</shortName>
        <ecNumber evidence="2 9">2.7.1.148</ecNumber>
    </recommendedName>
    <alternativeName>
        <fullName evidence="8 9">4-(cytidine-5'-diphospho)-2-C-methyl-D-erythritol kinase</fullName>
    </alternativeName>
</protein>
<dbReference type="Gene3D" id="3.30.230.10">
    <property type="match status" value="1"/>
</dbReference>
<dbReference type="GO" id="GO:0005524">
    <property type="term" value="F:ATP binding"/>
    <property type="evidence" value="ECO:0007669"/>
    <property type="project" value="UniProtKB-UniRule"/>
</dbReference>
<evidence type="ECO:0000259" key="10">
    <source>
        <dbReference type="Pfam" id="PF00288"/>
    </source>
</evidence>
<dbReference type="PANTHER" id="PTHR43527:SF2">
    <property type="entry name" value="4-DIPHOSPHOCYTIDYL-2-C-METHYL-D-ERYTHRITOL KINASE, CHLOROPLASTIC"/>
    <property type="match status" value="1"/>
</dbReference>
<feature type="active site" evidence="9">
    <location>
        <position position="21"/>
    </location>
</feature>
<comment type="similarity">
    <text evidence="1 9">Belongs to the GHMP kinase family. IspE subfamily.</text>
</comment>
<keyword evidence="5 9" id="KW-0547">Nucleotide-binding</keyword>
<gene>
    <name evidence="9" type="primary">ispE</name>
    <name evidence="12" type="ORF">SAMN02745164_00329</name>
</gene>
<accession>A0A1M4T0Z7</accession>
<dbReference type="Proteomes" id="UP000184334">
    <property type="component" value="Unassembled WGS sequence"/>
</dbReference>
<keyword evidence="6 9" id="KW-0418">Kinase</keyword>
<dbReference type="EC" id="2.7.1.148" evidence="2 9"/>
<dbReference type="InterPro" id="IPR004424">
    <property type="entry name" value="IspE"/>
</dbReference>
<dbReference type="InterPro" id="IPR036554">
    <property type="entry name" value="GHMP_kinase_C_sf"/>
</dbReference>
<evidence type="ECO:0000259" key="11">
    <source>
        <dbReference type="Pfam" id="PF08544"/>
    </source>
</evidence>
<dbReference type="SUPFAM" id="SSF55060">
    <property type="entry name" value="GHMP Kinase, C-terminal domain"/>
    <property type="match status" value="1"/>
</dbReference>
<dbReference type="Gene3D" id="3.30.70.890">
    <property type="entry name" value="GHMP kinase, C-terminal domain"/>
    <property type="match status" value="1"/>
</dbReference>
<comment type="catalytic activity">
    <reaction evidence="9">
        <text>4-CDP-2-C-methyl-D-erythritol + ATP = 4-CDP-2-C-methyl-D-erythritol 2-phosphate + ADP + H(+)</text>
        <dbReference type="Rhea" id="RHEA:18437"/>
        <dbReference type="ChEBI" id="CHEBI:15378"/>
        <dbReference type="ChEBI" id="CHEBI:30616"/>
        <dbReference type="ChEBI" id="CHEBI:57823"/>
        <dbReference type="ChEBI" id="CHEBI:57919"/>
        <dbReference type="ChEBI" id="CHEBI:456216"/>
        <dbReference type="EC" id="2.7.1.148"/>
    </reaction>
</comment>
<comment type="caution">
    <text evidence="12">The sequence shown here is derived from an EMBL/GenBank/DDBJ whole genome shotgun (WGS) entry which is preliminary data.</text>
</comment>